<gene>
    <name evidence="2" type="ORF">PXEA_LOCUS26801</name>
</gene>
<dbReference type="PANTHER" id="PTHR45750">
    <property type="entry name" value="GH11602P"/>
    <property type="match status" value="1"/>
</dbReference>
<dbReference type="AlphaFoldDB" id="A0A3S5B0R2"/>
<evidence type="ECO:0000313" key="3">
    <source>
        <dbReference type="Proteomes" id="UP000784294"/>
    </source>
</evidence>
<accession>A0A3S5B0R2</accession>
<proteinExistence type="predicted"/>
<organism evidence="2 3">
    <name type="scientific">Protopolystoma xenopodis</name>
    <dbReference type="NCBI Taxonomy" id="117903"/>
    <lineage>
        <taxon>Eukaryota</taxon>
        <taxon>Metazoa</taxon>
        <taxon>Spiralia</taxon>
        <taxon>Lophotrochozoa</taxon>
        <taxon>Platyhelminthes</taxon>
        <taxon>Monogenea</taxon>
        <taxon>Polyopisthocotylea</taxon>
        <taxon>Polystomatidea</taxon>
        <taxon>Polystomatidae</taxon>
        <taxon>Protopolystoma</taxon>
    </lineage>
</organism>
<name>A0A3S5B0R2_9PLAT</name>
<keyword evidence="3" id="KW-1185">Reference proteome</keyword>
<dbReference type="GO" id="GO:0010484">
    <property type="term" value="F:histone H3 acetyltransferase activity"/>
    <property type="evidence" value="ECO:0007669"/>
    <property type="project" value="TreeGrafter"/>
</dbReference>
<dbReference type="GO" id="GO:0045944">
    <property type="term" value="P:positive regulation of transcription by RNA polymerase II"/>
    <property type="evidence" value="ECO:0007669"/>
    <property type="project" value="TreeGrafter"/>
</dbReference>
<dbReference type="Proteomes" id="UP000784294">
    <property type="component" value="Unassembled WGS sequence"/>
</dbReference>
<feature type="region of interest" description="Disordered" evidence="1">
    <location>
        <begin position="1"/>
        <end position="20"/>
    </location>
</feature>
<comment type="caution">
    <text evidence="2">The sequence shown here is derived from an EMBL/GenBank/DDBJ whole genome shotgun (WGS) entry which is preliminary data.</text>
</comment>
<dbReference type="GO" id="GO:0000123">
    <property type="term" value="C:histone acetyltransferase complex"/>
    <property type="evidence" value="ECO:0007669"/>
    <property type="project" value="TreeGrafter"/>
</dbReference>
<dbReference type="PANTHER" id="PTHR45750:SF3">
    <property type="entry name" value="HISTONE ACETYLTRANSFERASE"/>
    <property type="match status" value="1"/>
</dbReference>
<sequence>MTSSYPIQSPESISHSTSSALTTPILPLKRARLALTLPAVTTRASRAPANHGTASINESAESNTAAAVAQPRRVGDIDPVELQELVKLLQERKQMEGGLLPSPTLRSFQSARDAAARREESLGGIEFHIVHNSLHPSHLMGPIYSPQLSTAPMNISTINGSSCGVDTACPQIEINHSPGVEAQHLLWLLELLNVFALQLPRMPKEYITRLVFDP</sequence>
<feature type="compositionally biased region" description="Polar residues" evidence="1">
    <location>
        <begin position="52"/>
        <end position="65"/>
    </location>
</feature>
<dbReference type="OrthoDB" id="1937912at2759"/>
<protein>
    <submittedName>
        <fullName evidence="2">Uncharacterized protein</fullName>
    </submittedName>
</protein>
<dbReference type="EMBL" id="CAAALY010245655">
    <property type="protein sequence ID" value="VEL33361.1"/>
    <property type="molecule type" value="Genomic_DNA"/>
</dbReference>
<evidence type="ECO:0000256" key="1">
    <source>
        <dbReference type="SAM" id="MobiDB-lite"/>
    </source>
</evidence>
<dbReference type="InterPro" id="IPR037800">
    <property type="entry name" value="GCN5"/>
</dbReference>
<feature type="region of interest" description="Disordered" evidence="1">
    <location>
        <begin position="43"/>
        <end position="71"/>
    </location>
</feature>
<reference evidence="2" key="1">
    <citation type="submission" date="2018-11" db="EMBL/GenBank/DDBJ databases">
        <authorList>
            <consortium name="Pathogen Informatics"/>
        </authorList>
    </citation>
    <scope>NUCLEOTIDE SEQUENCE</scope>
</reference>
<evidence type="ECO:0000313" key="2">
    <source>
        <dbReference type="EMBL" id="VEL33361.1"/>
    </source>
</evidence>
<dbReference type="Gene3D" id="3.40.630.30">
    <property type="match status" value="1"/>
</dbReference>